<dbReference type="Proteomes" id="UP000030764">
    <property type="component" value="Unassembled WGS sequence"/>
</dbReference>
<protein>
    <submittedName>
        <fullName evidence="1">Uncharacterized protein</fullName>
    </submittedName>
</protein>
<gene>
    <name evidence="1" type="ORF">M513_00621</name>
</gene>
<dbReference type="EMBL" id="KL363184">
    <property type="protein sequence ID" value="KFD58395.1"/>
    <property type="molecule type" value="Genomic_DNA"/>
</dbReference>
<accession>A0A085MME9</accession>
<keyword evidence="2" id="KW-1185">Reference proteome</keyword>
<reference evidence="1 2" key="1">
    <citation type="journal article" date="2014" name="Nat. Genet.">
        <title>Genome and transcriptome of the porcine whipworm Trichuris suis.</title>
        <authorList>
            <person name="Jex A.R."/>
            <person name="Nejsum P."/>
            <person name="Schwarz E.M."/>
            <person name="Hu L."/>
            <person name="Young N.D."/>
            <person name="Hall R.S."/>
            <person name="Korhonen P.K."/>
            <person name="Liao S."/>
            <person name="Thamsborg S."/>
            <person name="Xia J."/>
            <person name="Xu P."/>
            <person name="Wang S."/>
            <person name="Scheerlinck J.P."/>
            <person name="Hofmann A."/>
            <person name="Sternberg P.W."/>
            <person name="Wang J."/>
            <person name="Gasser R.B."/>
        </authorList>
    </citation>
    <scope>NUCLEOTIDE SEQUENCE [LARGE SCALE GENOMIC DNA]</scope>
    <source>
        <strain evidence="1">DCEP-RM93M</strain>
    </source>
</reference>
<dbReference type="AlphaFoldDB" id="A0A085MME9"/>
<sequence>CAGTAPAAGGSVQDKQRGLQVKIHVQRCRNSACRRRVSARQGTWFAGSRRRLSLEKAVGVILAWSIPCRPGRAHRQRCGTHRTALPLHLCELMWRRRLRPG</sequence>
<evidence type="ECO:0000313" key="1">
    <source>
        <dbReference type="EMBL" id="KFD58395.1"/>
    </source>
</evidence>
<proteinExistence type="predicted"/>
<feature type="non-terminal residue" evidence="1">
    <location>
        <position position="101"/>
    </location>
</feature>
<name>A0A085MME9_9BILA</name>
<evidence type="ECO:0000313" key="2">
    <source>
        <dbReference type="Proteomes" id="UP000030764"/>
    </source>
</evidence>
<organism evidence="1 2">
    <name type="scientific">Trichuris suis</name>
    <name type="common">pig whipworm</name>
    <dbReference type="NCBI Taxonomy" id="68888"/>
    <lineage>
        <taxon>Eukaryota</taxon>
        <taxon>Metazoa</taxon>
        <taxon>Ecdysozoa</taxon>
        <taxon>Nematoda</taxon>
        <taxon>Enoplea</taxon>
        <taxon>Dorylaimia</taxon>
        <taxon>Trichinellida</taxon>
        <taxon>Trichuridae</taxon>
        <taxon>Trichuris</taxon>
    </lineage>
</organism>
<feature type="non-terminal residue" evidence="1">
    <location>
        <position position="1"/>
    </location>
</feature>